<sequence>MTKEVGEVKAEMIQSLADFRRIWEEYVKKTSETVPAPEKVKTVAVDGEEATSNAGAAVENRPEVAMGTSGAIRVGDRRGPRELGREIAREENPRYSGDREVPMGNRRGESYGYRGDWWGAIGEEGIRRNGGGLGGWNCARGNGGEAWRGGTREEPRRDVPRAGFLHGEGGNRDVRRNVGIREDDIEDEEWVANRRRLGV</sequence>
<organism evidence="2 3">
    <name type="scientific">Morus notabilis</name>
    <dbReference type="NCBI Taxonomy" id="981085"/>
    <lineage>
        <taxon>Eukaryota</taxon>
        <taxon>Viridiplantae</taxon>
        <taxon>Streptophyta</taxon>
        <taxon>Embryophyta</taxon>
        <taxon>Tracheophyta</taxon>
        <taxon>Spermatophyta</taxon>
        <taxon>Magnoliopsida</taxon>
        <taxon>eudicotyledons</taxon>
        <taxon>Gunneridae</taxon>
        <taxon>Pentapetalae</taxon>
        <taxon>rosids</taxon>
        <taxon>fabids</taxon>
        <taxon>Rosales</taxon>
        <taxon>Moraceae</taxon>
        <taxon>Moreae</taxon>
        <taxon>Morus</taxon>
    </lineage>
</organism>
<feature type="region of interest" description="Disordered" evidence="1">
    <location>
        <begin position="129"/>
        <end position="173"/>
    </location>
</feature>
<accession>W9RF89</accession>
<dbReference type="Proteomes" id="UP000030645">
    <property type="component" value="Unassembled WGS sequence"/>
</dbReference>
<name>W9RF89_9ROSA</name>
<keyword evidence="3" id="KW-1185">Reference proteome</keyword>
<evidence type="ECO:0000256" key="1">
    <source>
        <dbReference type="SAM" id="MobiDB-lite"/>
    </source>
</evidence>
<reference evidence="3" key="1">
    <citation type="submission" date="2013-01" db="EMBL/GenBank/DDBJ databases">
        <title>Draft Genome Sequence of a Mulberry Tree, Morus notabilis C.K. Schneid.</title>
        <authorList>
            <person name="He N."/>
            <person name="Zhao S."/>
        </authorList>
    </citation>
    <scope>NUCLEOTIDE SEQUENCE</scope>
</reference>
<gene>
    <name evidence="2" type="ORF">L484_024660</name>
</gene>
<dbReference type="AlphaFoldDB" id="W9RF89"/>
<feature type="compositionally biased region" description="Gly residues" evidence="1">
    <location>
        <begin position="129"/>
        <end position="147"/>
    </location>
</feature>
<protein>
    <submittedName>
        <fullName evidence="2">Uncharacterized protein</fullName>
    </submittedName>
</protein>
<evidence type="ECO:0000313" key="3">
    <source>
        <dbReference type="Proteomes" id="UP000030645"/>
    </source>
</evidence>
<evidence type="ECO:0000313" key="2">
    <source>
        <dbReference type="EMBL" id="EXB68646.1"/>
    </source>
</evidence>
<feature type="compositionally biased region" description="Basic and acidic residues" evidence="1">
    <location>
        <begin position="150"/>
        <end position="160"/>
    </location>
</feature>
<proteinExistence type="predicted"/>
<dbReference type="EMBL" id="KE344580">
    <property type="protein sequence ID" value="EXB68646.1"/>
    <property type="molecule type" value="Genomic_DNA"/>
</dbReference>